<evidence type="ECO:0000313" key="2">
    <source>
        <dbReference type="EMBL" id="PPJ53244.1"/>
    </source>
</evidence>
<evidence type="ECO:0000256" key="1">
    <source>
        <dbReference type="SAM" id="MobiDB-lite"/>
    </source>
</evidence>
<comment type="caution">
    <text evidence="2">The sequence shown here is derived from an EMBL/GenBank/DDBJ whole genome shotgun (WGS) entry which is preliminary data.</text>
</comment>
<reference evidence="3" key="1">
    <citation type="journal article" date="2017" name="bioRxiv">
        <title>Conservation of a gene cluster reveals novel cercosporin biosynthetic mechanisms and extends production to the genus Colletotrichum.</title>
        <authorList>
            <person name="de Jonge R."/>
            <person name="Ebert M.K."/>
            <person name="Huitt-Roehl C.R."/>
            <person name="Pal P."/>
            <person name="Suttle J.C."/>
            <person name="Spanner R.E."/>
            <person name="Neubauer J.D."/>
            <person name="Jurick W.M.II."/>
            <person name="Stott K.A."/>
            <person name="Secor G.A."/>
            <person name="Thomma B.P.H.J."/>
            <person name="Van de Peer Y."/>
            <person name="Townsend C.A."/>
            <person name="Bolton M.D."/>
        </authorList>
    </citation>
    <scope>NUCLEOTIDE SEQUENCE [LARGE SCALE GENOMIC DNA]</scope>
    <source>
        <strain evidence="3">CBS538.71</strain>
    </source>
</reference>
<feature type="region of interest" description="Disordered" evidence="1">
    <location>
        <begin position="233"/>
        <end position="257"/>
    </location>
</feature>
<dbReference type="STRING" id="357750.A0A2S6C0J7"/>
<dbReference type="OrthoDB" id="3962642at2759"/>
<feature type="compositionally biased region" description="Polar residues" evidence="1">
    <location>
        <begin position="240"/>
        <end position="257"/>
    </location>
</feature>
<dbReference type="AlphaFoldDB" id="A0A2S6C0J7"/>
<name>A0A2S6C0J7_9PEZI</name>
<sequence length="257" mass="27436">METMTAAFSARPSVQLDSMIVYSGPPAAKNPKIRPPRPIPALQTRDDSVPLVAMKLSTSNGDNCNDLTSAIATFTSYEAACCSGPLDTSILIETDNYYSIADMAFSTARWRDLWGNVANNVCTHSAAGSAPNKPTYPPSCWTIDVPCVCASVMPSAAALAEPQQSTRDELEMCTPVRSSPSPKVLSKSTLQAVMRAHAYSADNAAPADGSIGRGRPSALVRTDYDDTLVHPAMHDLPKETPSSGENYRSTGYTIKMP</sequence>
<evidence type="ECO:0000313" key="3">
    <source>
        <dbReference type="Proteomes" id="UP000237631"/>
    </source>
</evidence>
<gene>
    <name evidence="2" type="ORF">CBER1_11887</name>
</gene>
<accession>A0A2S6C0J7</accession>
<proteinExistence type="predicted"/>
<organism evidence="2 3">
    <name type="scientific">Cercospora berteroae</name>
    <dbReference type="NCBI Taxonomy" id="357750"/>
    <lineage>
        <taxon>Eukaryota</taxon>
        <taxon>Fungi</taxon>
        <taxon>Dikarya</taxon>
        <taxon>Ascomycota</taxon>
        <taxon>Pezizomycotina</taxon>
        <taxon>Dothideomycetes</taxon>
        <taxon>Dothideomycetidae</taxon>
        <taxon>Mycosphaerellales</taxon>
        <taxon>Mycosphaerellaceae</taxon>
        <taxon>Cercospora</taxon>
    </lineage>
</organism>
<keyword evidence="3" id="KW-1185">Reference proteome</keyword>
<dbReference type="Proteomes" id="UP000237631">
    <property type="component" value="Unassembled WGS sequence"/>
</dbReference>
<protein>
    <submittedName>
        <fullName evidence="2">Uncharacterized protein</fullName>
    </submittedName>
</protein>
<dbReference type="EMBL" id="PNEN01001545">
    <property type="protein sequence ID" value="PPJ53244.1"/>
    <property type="molecule type" value="Genomic_DNA"/>
</dbReference>